<keyword evidence="3" id="KW-1185">Reference proteome</keyword>
<proteinExistence type="predicted"/>
<dbReference type="InterPro" id="IPR011990">
    <property type="entry name" value="TPR-like_helical_dom_sf"/>
</dbReference>
<dbReference type="Proteomes" id="UP000622245">
    <property type="component" value="Unassembled WGS sequence"/>
</dbReference>
<feature type="repeat" description="TPR" evidence="1">
    <location>
        <begin position="32"/>
        <end position="65"/>
    </location>
</feature>
<gene>
    <name evidence="2" type="ORF">JM949_18655</name>
</gene>
<dbReference type="Pfam" id="PF13424">
    <property type="entry name" value="TPR_12"/>
    <property type="match status" value="1"/>
</dbReference>
<keyword evidence="1" id="KW-0802">TPR repeat</keyword>
<evidence type="ECO:0000313" key="3">
    <source>
        <dbReference type="Proteomes" id="UP000622245"/>
    </source>
</evidence>
<reference evidence="2 3" key="1">
    <citation type="submission" date="2021-01" db="EMBL/GenBank/DDBJ databases">
        <title>Draft genome sequence of Micromonospora sp. strain STR1s_6.</title>
        <authorList>
            <person name="Karlyshev A."/>
            <person name="Jawad R."/>
        </authorList>
    </citation>
    <scope>NUCLEOTIDE SEQUENCE [LARGE SCALE GENOMIC DNA]</scope>
    <source>
        <strain evidence="2 3">STR1S-6</strain>
    </source>
</reference>
<protein>
    <submittedName>
        <fullName evidence="2">Tetratricopeptide repeat protein</fullName>
    </submittedName>
</protein>
<organism evidence="2 3">
    <name type="scientific">Micromonospora tarensis</name>
    <dbReference type="NCBI Taxonomy" id="2806100"/>
    <lineage>
        <taxon>Bacteria</taxon>
        <taxon>Bacillati</taxon>
        <taxon>Actinomycetota</taxon>
        <taxon>Actinomycetes</taxon>
        <taxon>Micromonosporales</taxon>
        <taxon>Micromonosporaceae</taxon>
        <taxon>Micromonospora</taxon>
    </lineage>
</organism>
<evidence type="ECO:0000256" key="1">
    <source>
        <dbReference type="PROSITE-ProRule" id="PRU00339"/>
    </source>
</evidence>
<comment type="caution">
    <text evidence="2">The sequence shown here is derived from an EMBL/GenBank/DDBJ whole genome shotgun (WGS) entry which is preliminary data.</text>
</comment>
<dbReference type="Gene3D" id="1.25.40.10">
    <property type="entry name" value="Tetratricopeptide repeat domain"/>
    <property type="match status" value="1"/>
</dbReference>
<dbReference type="PANTHER" id="PTHR10098">
    <property type="entry name" value="RAPSYN-RELATED"/>
    <property type="match status" value="1"/>
</dbReference>
<dbReference type="PROSITE" id="PS50005">
    <property type="entry name" value="TPR"/>
    <property type="match status" value="1"/>
</dbReference>
<dbReference type="SMART" id="SM00028">
    <property type="entry name" value="TPR"/>
    <property type="match status" value="2"/>
</dbReference>
<accession>A0ABS1YIR3</accession>
<evidence type="ECO:0000313" key="2">
    <source>
        <dbReference type="EMBL" id="MBM0277268.1"/>
    </source>
</evidence>
<dbReference type="SUPFAM" id="SSF48452">
    <property type="entry name" value="TPR-like"/>
    <property type="match status" value="1"/>
</dbReference>
<dbReference type="EMBL" id="JAEVHL010000093">
    <property type="protein sequence ID" value="MBM0277268.1"/>
    <property type="molecule type" value="Genomic_DNA"/>
</dbReference>
<name>A0ABS1YIR3_9ACTN</name>
<dbReference type="PANTHER" id="PTHR10098:SF108">
    <property type="entry name" value="TETRATRICOPEPTIDE REPEAT PROTEIN 28"/>
    <property type="match status" value="1"/>
</dbReference>
<sequence>MHARLGEPEPALHCCQAALRLHEETGDRHGAALTWDSLGYVRHGLGDHDRAADCYRRALALHRELGDRYDEAEVLDNLGDSLRAAGNLDAARRAWREALTIFDELRHPDADRPRVKLAAQAVPAGSAGGGEL</sequence>
<dbReference type="InterPro" id="IPR019734">
    <property type="entry name" value="TPR_rpt"/>
</dbReference>